<evidence type="ECO:0000313" key="2">
    <source>
        <dbReference type="Proteomes" id="UP001172756"/>
    </source>
</evidence>
<dbReference type="EMBL" id="JAUHQB010000001">
    <property type="protein sequence ID" value="MDN4482047.1"/>
    <property type="molecule type" value="Genomic_DNA"/>
</dbReference>
<accession>A0AB35ME51</accession>
<name>A0AB35ME51_9MICO</name>
<evidence type="ECO:0008006" key="3">
    <source>
        <dbReference type="Google" id="ProtNLM"/>
    </source>
</evidence>
<dbReference type="AlphaFoldDB" id="A0AB35ME51"/>
<protein>
    <recommendedName>
        <fullName evidence="3">Type II secretion system (T2SS), protein M subtype b</fullName>
    </recommendedName>
</protein>
<evidence type="ECO:0000313" key="1">
    <source>
        <dbReference type="EMBL" id="MDN4482047.1"/>
    </source>
</evidence>
<sequence>MALAVLGVVLVAVLGWFLAIRPQFSATSDAASEADAIRANTQLIEASSNQLNNYQALLAEDDTTAPAIELNAPSRLDMSTFRDRISRVVDSSGVGLVSFAQVDGRAVDGWELEPSALVSNQVANLFSTGPVAGAVAQNDAVATTDGEAVAPAGAWTPVVTPVTEVGPVAGDIRMVEIQMEVVGTASEVDGFLRALMNADEQLFQVYDVEQTGGGGGEPIGDRSEGADDLGVIVYGALYVHSADLSIVDEETLGSATPSDSAFASN</sequence>
<dbReference type="Proteomes" id="UP001172756">
    <property type="component" value="Unassembled WGS sequence"/>
</dbReference>
<gene>
    <name evidence="1" type="ORF">QQ002_00650</name>
</gene>
<comment type="caution">
    <text evidence="1">The sequence shown here is derived from an EMBL/GenBank/DDBJ whole genome shotgun (WGS) entry which is preliminary data.</text>
</comment>
<reference evidence="1 2" key="1">
    <citation type="submission" date="2023-06" db="EMBL/GenBank/DDBJ databases">
        <title>SYSU T0a273.</title>
        <authorList>
            <person name="Gao L."/>
            <person name="Fang B.-Z."/>
            <person name="Li W.-J."/>
        </authorList>
    </citation>
    <scope>NUCLEOTIDE SEQUENCE [LARGE SCALE GENOMIC DNA]</scope>
    <source>
        <strain evidence="1 2">SYSU T0a273</strain>
    </source>
</reference>
<proteinExistence type="predicted"/>
<organism evidence="1 2">
    <name type="scientific">Demequina lignilytica</name>
    <dbReference type="NCBI Taxonomy" id="3051663"/>
    <lineage>
        <taxon>Bacteria</taxon>
        <taxon>Bacillati</taxon>
        <taxon>Actinomycetota</taxon>
        <taxon>Actinomycetes</taxon>
        <taxon>Micrococcales</taxon>
        <taxon>Demequinaceae</taxon>
        <taxon>Demequina</taxon>
    </lineage>
</organism>
<dbReference type="RefSeq" id="WP_301159290.1">
    <property type="nucleotide sequence ID" value="NZ_JAUHQB010000001.1"/>
</dbReference>